<dbReference type="Proteomes" id="UP000028524">
    <property type="component" value="Unassembled WGS sequence"/>
</dbReference>
<dbReference type="AlphaFoldDB" id="A0A084R054"/>
<reference evidence="1 2" key="1">
    <citation type="journal article" date="2014" name="BMC Genomics">
        <title>Comparative genome sequencing reveals chemotype-specific gene clusters in the toxigenic black mold Stachybotrys.</title>
        <authorList>
            <person name="Semeiks J."/>
            <person name="Borek D."/>
            <person name="Otwinowski Z."/>
            <person name="Grishin N.V."/>
        </authorList>
    </citation>
    <scope>NUCLEOTIDE SEQUENCE [LARGE SCALE GENOMIC DNA]</scope>
    <source>
        <strain evidence="1 2">IBT 40285</strain>
    </source>
</reference>
<dbReference type="InParanoid" id="A0A084R054"/>
<dbReference type="PANTHER" id="PTHR40257">
    <property type="match status" value="1"/>
</dbReference>
<evidence type="ECO:0000313" key="2">
    <source>
        <dbReference type="Proteomes" id="UP000028524"/>
    </source>
</evidence>
<name>A0A084R054_STAC4</name>
<evidence type="ECO:0000313" key="1">
    <source>
        <dbReference type="EMBL" id="KFA69589.1"/>
    </source>
</evidence>
<dbReference type="OMA" id="ARNIHWD"/>
<dbReference type="HOGENOM" id="CLU_085773_0_0_1"/>
<dbReference type="Gene3D" id="3.30.70.100">
    <property type="match status" value="1"/>
</dbReference>
<accession>A0A084R054</accession>
<dbReference type="OrthoDB" id="265717at2759"/>
<protein>
    <submittedName>
        <fullName evidence="1">Uncharacterized protein</fullName>
    </submittedName>
</protein>
<proteinExistence type="predicted"/>
<dbReference type="PANTHER" id="PTHR40257:SF1">
    <property type="entry name" value="DUF1330 DOMAIN-CONTAINING PROTEIN"/>
    <property type="match status" value="1"/>
</dbReference>
<keyword evidence="2" id="KW-1185">Reference proteome</keyword>
<dbReference type="EMBL" id="KL659406">
    <property type="protein sequence ID" value="KFA69589.1"/>
    <property type="molecule type" value="Genomic_DNA"/>
</dbReference>
<gene>
    <name evidence="1" type="ORF">S40285_10763</name>
</gene>
<organism evidence="1 2">
    <name type="scientific">Stachybotrys chlorohalonatus (strain IBT 40285)</name>
    <dbReference type="NCBI Taxonomy" id="1283841"/>
    <lineage>
        <taxon>Eukaryota</taxon>
        <taxon>Fungi</taxon>
        <taxon>Dikarya</taxon>
        <taxon>Ascomycota</taxon>
        <taxon>Pezizomycotina</taxon>
        <taxon>Sordariomycetes</taxon>
        <taxon>Hypocreomycetidae</taxon>
        <taxon>Hypocreales</taxon>
        <taxon>Stachybotryaceae</taxon>
        <taxon>Stachybotrys</taxon>
    </lineage>
</organism>
<sequence>MPASSAFLVSLQQDTSIADFVRLLLASFVAKPVIIARALRWIIAPWSTTSSDAEKSDIDKLTQTVWDLFILFPTIVAVPTSVASRVKETCALEVGISSKHLAGFASHNAQLLNPSAPSPPLTGALRDRRTALSTKNLELTQALYDWFSEPSTPRTAVSMLNLLAFHEDKLDTYKAYGRAFATDVGKRHGDVAKIVCTVLDVKEEGSHRGMKWDEIAVAHYPSVWHFADMASSVDYQRINHEYRIGALRGTAILCCDELDAEVRRGLDMAITMEAEVKSKI</sequence>